<sequence length="79" mass="8514">MEFFGPLAAAAQGSGGLRPEVPVAVVVFMIDAAMDRFLQSYARSYLDDGLELATADRARAEDKMDIIIEALKNGIAHKS</sequence>
<proteinExistence type="predicted"/>
<name>A0A3B0VEA3_9ZZZZ</name>
<dbReference type="EMBL" id="UOEX01000270">
    <property type="protein sequence ID" value="VAW38970.1"/>
    <property type="molecule type" value="Genomic_DNA"/>
</dbReference>
<reference evidence="1" key="1">
    <citation type="submission" date="2018-06" db="EMBL/GenBank/DDBJ databases">
        <authorList>
            <person name="Zhirakovskaya E."/>
        </authorList>
    </citation>
    <scope>NUCLEOTIDE SEQUENCE</scope>
</reference>
<gene>
    <name evidence="1" type="ORF">MNBD_DELTA03-122</name>
</gene>
<evidence type="ECO:0000313" key="1">
    <source>
        <dbReference type="EMBL" id="VAW38970.1"/>
    </source>
</evidence>
<dbReference type="AlphaFoldDB" id="A0A3B0VEA3"/>
<organism evidence="1">
    <name type="scientific">hydrothermal vent metagenome</name>
    <dbReference type="NCBI Taxonomy" id="652676"/>
    <lineage>
        <taxon>unclassified sequences</taxon>
        <taxon>metagenomes</taxon>
        <taxon>ecological metagenomes</taxon>
    </lineage>
</organism>
<accession>A0A3B0VEA3</accession>
<protein>
    <submittedName>
        <fullName evidence="1">Uncharacterized protein</fullName>
    </submittedName>
</protein>